<evidence type="ECO:0000313" key="1">
    <source>
        <dbReference type="EMBL" id="EFA08698.1"/>
    </source>
</evidence>
<proteinExistence type="predicted"/>
<accession>D6WWD7</accession>
<protein>
    <submittedName>
        <fullName evidence="1">Uncharacterized protein</fullName>
    </submittedName>
</protein>
<reference evidence="1 2" key="2">
    <citation type="journal article" date="2010" name="Nucleic Acids Res.">
        <title>BeetleBase in 2010: revisions to provide comprehensive genomic information for Tribolium castaneum.</title>
        <authorList>
            <person name="Kim H.S."/>
            <person name="Murphy T."/>
            <person name="Xia J."/>
            <person name="Caragea D."/>
            <person name="Park Y."/>
            <person name="Beeman R.W."/>
            <person name="Lorenzen M.D."/>
            <person name="Butcher S."/>
            <person name="Manak J.R."/>
            <person name="Brown S.J."/>
        </authorList>
    </citation>
    <scope>GENOME REANNOTATION</scope>
    <source>
        <strain evidence="1 2">Georgia GA2</strain>
    </source>
</reference>
<gene>
    <name evidence="1" type="primary">GLEAN_06369</name>
    <name evidence="1" type="ORF">TcasGA2_TC006369</name>
</gene>
<keyword evidence="2" id="KW-1185">Reference proteome</keyword>
<name>D6WWD7_TRICA</name>
<dbReference type="AlphaFoldDB" id="D6WWD7"/>
<dbReference type="InParanoid" id="D6WWD7"/>
<dbReference type="Proteomes" id="UP000007266">
    <property type="component" value="Linkage group 8"/>
</dbReference>
<sequence>MTVSLNFNHCLDKYWFLESGPTYRRLFMARPYLSALVVAYIDRIYTKPGCLCLFELWFVRAVAAVTVNETQKDSSACINVGRRKVRSNIALISVKSLQKSVNLATEIRYRLGMRHILKKFIIHTSSDHFSEGAIDI</sequence>
<dbReference type="HOGENOM" id="CLU_1878086_0_0_1"/>
<organism evidence="1 2">
    <name type="scientific">Tribolium castaneum</name>
    <name type="common">Red flour beetle</name>
    <dbReference type="NCBI Taxonomy" id="7070"/>
    <lineage>
        <taxon>Eukaryota</taxon>
        <taxon>Metazoa</taxon>
        <taxon>Ecdysozoa</taxon>
        <taxon>Arthropoda</taxon>
        <taxon>Hexapoda</taxon>
        <taxon>Insecta</taxon>
        <taxon>Pterygota</taxon>
        <taxon>Neoptera</taxon>
        <taxon>Endopterygota</taxon>
        <taxon>Coleoptera</taxon>
        <taxon>Polyphaga</taxon>
        <taxon>Cucujiformia</taxon>
        <taxon>Tenebrionidae</taxon>
        <taxon>Tenebrionidae incertae sedis</taxon>
        <taxon>Tribolium</taxon>
    </lineage>
</organism>
<dbReference type="EMBL" id="KQ971361">
    <property type="protein sequence ID" value="EFA08698.1"/>
    <property type="molecule type" value="Genomic_DNA"/>
</dbReference>
<reference evidence="1 2" key="1">
    <citation type="journal article" date="2008" name="Nature">
        <title>The genome of the model beetle and pest Tribolium castaneum.</title>
        <authorList>
            <consortium name="Tribolium Genome Sequencing Consortium"/>
            <person name="Richards S."/>
            <person name="Gibbs R.A."/>
            <person name="Weinstock G.M."/>
            <person name="Brown S.J."/>
            <person name="Denell R."/>
            <person name="Beeman R.W."/>
            <person name="Gibbs R."/>
            <person name="Beeman R.W."/>
            <person name="Brown S.J."/>
            <person name="Bucher G."/>
            <person name="Friedrich M."/>
            <person name="Grimmelikhuijzen C.J."/>
            <person name="Klingler M."/>
            <person name="Lorenzen M."/>
            <person name="Richards S."/>
            <person name="Roth S."/>
            <person name="Schroder R."/>
            <person name="Tautz D."/>
            <person name="Zdobnov E.M."/>
            <person name="Muzny D."/>
            <person name="Gibbs R.A."/>
            <person name="Weinstock G.M."/>
            <person name="Attaway T."/>
            <person name="Bell S."/>
            <person name="Buhay C.J."/>
            <person name="Chandrabose M.N."/>
            <person name="Chavez D."/>
            <person name="Clerk-Blankenburg K.P."/>
            <person name="Cree A."/>
            <person name="Dao M."/>
            <person name="Davis C."/>
            <person name="Chacko J."/>
            <person name="Dinh H."/>
            <person name="Dugan-Rocha S."/>
            <person name="Fowler G."/>
            <person name="Garner T.T."/>
            <person name="Garnes J."/>
            <person name="Gnirke A."/>
            <person name="Hawes A."/>
            <person name="Hernandez J."/>
            <person name="Hines S."/>
            <person name="Holder M."/>
            <person name="Hume J."/>
            <person name="Jhangiani S.N."/>
            <person name="Joshi V."/>
            <person name="Khan Z.M."/>
            <person name="Jackson L."/>
            <person name="Kovar C."/>
            <person name="Kowis A."/>
            <person name="Lee S."/>
            <person name="Lewis L.R."/>
            <person name="Margolis J."/>
            <person name="Morgan M."/>
            <person name="Nazareth L.V."/>
            <person name="Nguyen N."/>
            <person name="Okwuonu G."/>
            <person name="Parker D."/>
            <person name="Richards S."/>
            <person name="Ruiz S.J."/>
            <person name="Santibanez J."/>
            <person name="Savard J."/>
            <person name="Scherer S.E."/>
            <person name="Schneider B."/>
            <person name="Sodergren E."/>
            <person name="Tautz D."/>
            <person name="Vattahil S."/>
            <person name="Villasana D."/>
            <person name="White C.S."/>
            <person name="Wright R."/>
            <person name="Park Y."/>
            <person name="Beeman R.W."/>
            <person name="Lord J."/>
            <person name="Oppert B."/>
            <person name="Lorenzen M."/>
            <person name="Brown S."/>
            <person name="Wang L."/>
            <person name="Savard J."/>
            <person name="Tautz D."/>
            <person name="Richards S."/>
            <person name="Weinstock G."/>
            <person name="Gibbs R.A."/>
            <person name="Liu Y."/>
            <person name="Worley K."/>
            <person name="Weinstock G."/>
            <person name="Elsik C.G."/>
            <person name="Reese J.T."/>
            <person name="Elhaik E."/>
            <person name="Landan G."/>
            <person name="Graur D."/>
            <person name="Arensburger P."/>
            <person name="Atkinson P."/>
            <person name="Beeman R.W."/>
            <person name="Beidler J."/>
            <person name="Brown S.J."/>
            <person name="Demuth J.P."/>
            <person name="Drury D.W."/>
            <person name="Du Y.Z."/>
            <person name="Fujiwara H."/>
            <person name="Lorenzen M."/>
            <person name="Maselli V."/>
            <person name="Osanai M."/>
            <person name="Park Y."/>
            <person name="Robertson H.M."/>
            <person name="Tu Z."/>
            <person name="Wang J.J."/>
            <person name="Wang S."/>
            <person name="Richards S."/>
            <person name="Song H."/>
            <person name="Zhang L."/>
            <person name="Sodergren E."/>
            <person name="Werner D."/>
            <person name="Stanke M."/>
            <person name="Morgenstern B."/>
            <person name="Solovyev V."/>
            <person name="Kosarev P."/>
            <person name="Brown G."/>
            <person name="Chen H.C."/>
            <person name="Ermolaeva O."/>
            <person name="Hlavina W."/>
            <person name="Kapustin Y."/>
            <person name="Kiryutin B."/>
            <person name="Kitts P."/>
            <person name="Maglott D."/>
            <person name="Pruitt K."/>
            <person name="Sapojnikov V."/>
            <person name="Souvorov A."/>
            <person name="Mackey A.J."/>
            <person name="Waterhouse R.M."/>
            <person name="Wyder S."/>
            <person name="Zdobnov E.M."/>
            <person name="Zdobnov E.M."/>
            <person name="Wyder S."/>
            <person name="Kriventseva E.V."/>
            <person name="Kadowaki T."/>
            <person name="Bork P."/>
            <person name="Aranda M."/>
            <person name="Bao R."/>
            <person name="Beermann A."/>
            <person name="Berns N."/>
            <person name="Bolognesi R."/>
            <person name="Bonneton F."/>
            <person name="Bopp D."/>
            <person name="Brown S.J."/>
            <person name="Bucher G."/>
            <person name="Butts T."/>
            <person name="Chaumot A."/>
            <person name="Denell R.E."/>
            <person name="Ferrier D.E."/>
            <person name="Friedrich M."/>
            <person name="Gordon C.M."/>
            <person name="Jindra M."/>
            <person name="Klingler M."/>
            <person name="Lan Q."/>
            <person name="Lattorff H.M."/>
            <person name="Laudet V."/>
            <person name="von Levetsow C."/>
            <person name="Liu Z."/>
            <person name="Lutz R."/>
            <person name="Lynch J.A."/>
            <person name="da Fonseca R.N."/>
            <person name="Posnien N."/>
            <person name="Reuter R."/>
            <person name="Roth S."/>
            <person name="Savard J."/>
            <person name="Schinko J.B."/>
            <person name="Schmitt C."/>
            <person name="Schoppmeier M."/>
            <person name="Schroder R."/>
            <person name="Shippy T.D."/>
            <person name="Simonnet F."/>
            <person name="Marques-Souza H."/>
            <person name="Tautz D."/>
            <person name="Tomoyasu Y."/>
            <person name="Trauner J."/>
            <person name="Van der Zee M."/>
            <person name="Vervoort M."/>
            <person name="Wittkopp N."/>
            <person name="Wimmer E.A."/>
            <person name="Yang X."/>
            <person name="Jones A.K."/>
            <person name="Sattelle D.B."/>
            <person name="Ebert P.R."/>
            <person name="Nelson D."/>
            <person name="Scott J.G."/>
            <person name="Beeman R.W."/>
            <person name="Muthukrishnan S."/>
            <person name="Kramer K.J."/>
            <person name="Arakane Y."/>
            <person name="Beeman R.W."/>
            <person name="Zhu Q."/>
            <person name="Hogenkamp D."/>
            <person name="Dixit R."/>
            <person name="Oppert B."/>
            <person name="Jiang H."/>
            <person name="Zou Z."/>
            <person name="Marshall J."/>
            <person name="Elpidina E."/>
            <person name="Vinokurov K."/>
            <person name="Oppert C."/>
            <person name="Zou Z."/>
            <person name="Evans J."/>
            <person name="Lu Z."/>
            <person name="Zhao P."/>
            <person name="Sumathipala N."/>
            <person name="Altincicek B."/>
            <person name="Vilcinskas A."/>
            <person name="Williams M."/>
            <person name="Hultmark D."/>
            <person name="Hetru C."/>
            <person name="Jiang H."/>
            <person name="Grimmelikhuijzen C.J."/>
            <person name="Hauser F."/>
            <person name="Cazzamali G."/>
            <person name="Williamson M."/>
            <person name="Park Y."/>
            <person name="Li B."/>
            <person name="Tanaka Y."/>
            <person name="Predel R."/>
            <person name="Neupert S."/>
            <person name="Schachtner J."/>
            <person name="Verleyen P."/>
            <person name="Raible F."/>
            <person name="Bork P."/>
            <person name="Friedrich M."/>
            <person name="Walden K.K."/>
            <person name="Robertson H.M."/>
            <person name="Angeli S."/>
            <person name="Foret S."/>
            <person name="Bucher G."/>
            <person name="Schuetz S."/>
            <person name="Maleszka R."/>
            <person name="Wimmer E.A."/>
            <person name="Beeman R.W."/>
            <person name="Lorenzen M."/>
            <person name="Tomoyasu Y."/>
            <person name="Miller S.C."/>
            <person name="Grossmann D."/>
            <person name="Bucher G."/>
        </authorList>
    </citation>
    <scope>NUCLEOTIDE SEQUENCE [LARGE SCALE GENOMIC DNA]</scope>
    <source>
        <strain evidence="1 2">Georgia GA2</strain>
    </source>
</reference>
<evidence type="ECO:0000313" key="2">
    <source>
        <dbReference type="Proteomes" id="UP000007266"/>
    </source>
</evidence>